<organism evidence="3">
    <name type="scientific">Mycolicibacterium gilvum (strain PYR-GCK)</name>
    <name type="common">Mycobacterium gilvum (strain PYR-GCK)</name>
    <dbReference type="NCBI Taxonomy" id="350054"/>
    <lineage>
        <taxon>Bacteria</taxon>
        <taxon>Bacillati</taxon>
        <taxon>Actinomycetota</taxon>
        <taxon>Actinomycetes</taxon>
        <taxon>Mycobacteriales</taxon>
        <taxon>Mycobacteriaceae</taxon>
        <taxon>Mycolicibacterium</taxon>
    </lineage>
</organism>
<feature type="region of interest" description="Disordered" evidence="1">
    <location>
        <begin position="149"/>
        <end position="176"/>
    </location>
</feature>
<feature type="compositionally biased region" description="Basic and acidic residues" evidence="1">
    <location>
        <begin position="153"/>
        <end position="163"/>
    </location>
</feature>
<evidence type="ECO:0000256" key="2">
    <source>
        <dbReference type="SAM" id="Phobius"/>
    </source>
</evidence>
<keyword evidence="2" id="KW-1133">Transmembrane helix</keyword>
<dbReference type="STRING" id="350054.Mflv_0701"/>
<name>A4T564_MYCGI</name>
<reference evidence="3" key="1">
    <citation type="submission" date="2007-04" db="EMBL/GenBank/DDBJ databases">
        <authorList>
            <consortium name="US DOE Joint Genome Institute"/>
            <person name="Copeland A."/>
            <person name="Lucas S."/>
            <person name="Lapidus A."/>
            <person name="Barry K."/>
            <person name="Detter J.C."/>
            <person name="Glavina del Rio T."/>
            <person name="Hammon N."/>
            <person name="Israni S."/>
            <person name="Dalin E."/>
            <person name="Tice H."/>
            <person name="Pitluck S."/>
            <person name="Chain P."/>
            <person name="Malfatti S."/>
            <person name="Shin M."/>
            <person name="Vergez L."/>
            <person name="Schmutz J."/>
            <person name="Larimer F."/>
            <person name="Land M."/>
            <person name="Hauser L."/>
            <person name="Kyrpides N."/>
            <person name="Mikhailova N."/>
            <person name="Miller C."/>
            <person name="Richardson P."/>
        </authorList>
    </citation>
    <scope>NUCLEOTIDE SEQUENCE</scope>
    <source>
        <strain evidence="3">PYR-GCK</strain>
    </source>
</reference>
<dbReference type="KEGG" id="mgi:Mflv_0701"/>
<evidence type="ECO:0000313" key="3">
    <source>
        <dbReference type="EMBL" id="ABP43186.1"/>
    </source>
</evidence>
<keyword evidence="2" id="KW-0812">Transmembrane</keyword>
<dbReference type="AlphaFoldDB" id="A4T564"/>
<feature type="transmembrane region" description="Helical" evidence="2">
    <location>
        <begin position="35"/>
        <end position="53"/>
    </location>
</feature>
<dbReference type="HOGENOM" id="CLU_1376824_0_0_11"/>
<evidence type="ECO:0000256" key="1">
    <source>
        <dbReference type="SAM" id="MobiDB-lite"/>
    </source>
</evidence>
<proteinExistence type="predicted"/>
<protein>
    <recommendedName>
        <fullName evidence="4">DUF1275 domain-containing protein</fullName>
    </recommendedName>
</protein>
<evidence type="ECO:0008006" key="4">
    <source>
        <dbReference type="Google" id="ProtNLM"/>
    </source>
</evidence>
<accession>A4T564</accession>
<dbReference type="EMBL" id="CP000656">
    <property type="protein sequence ID" value="ABP43186.1"/>
    <property type="molecule type" value="Genomic_DNA"/>
</dbReference>
<gene>
    <name evidence="3" type="ordered locus">Mflv_0701</name>
</gene>
<keyword evidence="2" id="KW-0472">Membrane</keyword>
<feature type="transmembrane region" description="Helical" evidence="2">
    <location>
        <begin position="65"/>
        <end position="89"/>
    </location>
</feature>
<sequence>MRSACWCWDMCSSRTLPERCVPRLFGTCHIPGVDLTAALVAFVGFFDGTIIGGRLSRHLDSNVRVWLTTALGLEVVALAVLAAVAGANLVHYHDYSKLILIVGLAVVSAARTQPPGSLASRCAPRFCRPYSPESLRPLFRAGGCASHSLASPDNHDQGNESRAEIAGTDGQWVRQQKVSPRSIEDFRSVVESDRIFQL</sequence>
<reference evidence="3" key="2">
    <citation type="journal article" date="2013" name="PLoS ONE">
        <title>A Gene Expression Study of the Activities of Aromatic Ring-Cleavage Dioxygenases in Mycobacterium gilvum PYR-GCK to Changes in Salinity and pH during Pyrene Degradation.</title>
        <authorList>
            <person name="Badejo A.C."/>
            <person name="Badejo A.O."/>
            <person name="Shin K.H."/>
            <person name="Chai Y.G."/>
        </authorList>
    </citation>
    <scope>NUCLEOTIDE SEQUENCE [LARGE SCALE GENOMIC DNA]</scope>
    <source>
        <strain evidence="3">PYR-GCK</strain>
    </source>
</reference>